<dbReference type="InterPro" id="IPR032515">
    <property type="entry name" value="DUF4964"/>
</dbReference>
<name>A0A6A5T214_9PLEO</name>
<dbReference type="InterPro" id="IPR052743">
    <property type="entry name" value="Glutaminase_GtaA"/>
</dbReference>
<keyword evidence="7" id="KW-1185">Reference proteome</keyword>
<evidence type="ECO:0000313" key="7">
    <source>
        <dbReference type="Proteomes" id="UP000800038"/>
    </source>
</evidence>
<evidence type="ECO:0000259" key="3">
    <source>
        <dbReference type="Pfam" id="PF16334"/>
    </source>
</evidence>
<feature type="region of interest" description="Disordered" evidence="1">
    <location>
        <begin position="205"/>
        <end position="225"/>
    </location>
</feature>
<dbReference type="EMBL" id="ML976014">
    <property type="protein sequence ID" value="KAF1944756.1"/>
    <property type="molecule type" value="Genomic_DNA"/>
</dbReference>
<keyword evidence="2" id="KW-0732">Signal</keyword>
<organism evidence="6 7">
    <name type="scientific">Clathrospora elynae</name>
    <dbReference type="NCBI Taxonomy" id="706981"/>
    <lineage>
        <taxon>Eukaryota</taxon>
        <taxon>Fungi</taxon>
        <taxon>Dikarya</taxon>
        <taxon>Ascomycota</taxon>
        <taxon>Pezizomycotina</taxon>
        <taxon>Dothideomycetes</taxon>
        <taxon>Pleosporomycetidae</taxon>
        <taxon>Pleosporales</taxon>
        <taxon>Diademaceae</taxon>
        <taxon>Clathrospora</taxon>
    </lineage>
</organism>
<gene>
    <name evidence="6" type="ORF">EJ02DRAFT_509941</name>
</gene>
<dbReference type="Proteomes" id="UP000800038">
    <property type="component" value="Unassembled WGS sequence"/>
</dbReference>
<feature type="signal peptide" evidence="2">
    <location>
        <begin position="1"/>
        <end position="15"/>
    </location>
</feature>
<evidence type="ECO:0000256" key="1">
    <source>
        <dbReference type="SAM" id="MobiDB-lite"/>
    </source>
</evidence>
<feature type="domain" description="Glutaminase A central" evidence="4">
    <location>
        <begin position="288"/>
        <end position="355"/>
    </location>
</feature>
<feature type="chain" id="PRO_5025587049" evidence="2">
    <location>
        <begin position="16"/>
        <end position="355"/>
    </location>
</feature>
<accession>A0A6A5T214</accession>
<dbReference type="InterPro" id="IPR033433">
    <property type="entry name" value="GtaA_N"/>
</dbReference>
<evidence type="ECO:0000259" key="4">
    <source>
        <dbReference type="Pfam" id="PF16335"/>
    </source>
</evidence>
<evidence type="ECO:0000256" key="2">
    <source>
        <dbReference type="SAM" id="SignalP"/>
    </source>
</evidence>
<sequence>MPYPLLLLTLGVCEASVQQSAGNNDLVYSPLRPPSVPLAVRSPYTSTWNTTSNGSTLNSRNFTFWTGSALGWAGVIRVDGTSSEYTGDSPSVSNLRKATPLMLGRSDDLDQPQQPDGGELVFAFPHAFGSSHVEPVLYTVDMTQEPDVNYRTADGDAEPRPWWISYSFLGDINNMIIKHYQDFPAAAEAEARSTAQHREDIASYYAEDQKTESNATGEYSSAEWANGPDQFRQPYIYDGNTAFWHPLPVRLWSPAYPPNHGRQLWKPPFSEINIFGWQNEHNRRHLPIYPVLPFWLYANPELLRMLLVPVFEFQETWLYQEQYSMRDIIRYYPNAAGYAMSVEESANIVIMAYAY</sequence>
<feature type="domain" description="Glutaminase A N-terminal" evidence="5">
    <location>
        <begin position="116"/>
        <end position="189"/>
    </location>
</feature>
<dbReference type="Pfam" id="PF16335">
    <property type="entry name" value="GtaA_6_Hairpin"/>
    <property type="match status" value="1"/>
</dbReference>
<feature type="domain" description="DUF4964" evidence="3">
    <location>
        <begin position="13"/>
        <end position="87"/>
    </location>
</feature>
<dbReference type="PANTHER" id="PTHR31987:SF1">
    <property type="entry name" value="GLUTAMINASE A"/>
    <property type="match status" value="1"/>
</dbReference>
<dbReference type="PANTHER" id="PTHR31987">
    <property type="entry name" value="GLUTAMINASE A-RELATED"/>
    <property type="match status" value="1"/>
</dbReference>
<dbReference type="Pfam" id="PF16334">
    <property type="entry name" value="DUF4964"/>
    <property type="match status" value="1"/>
</dbReference>
<dbReference type="Pfam" id="PF17168">
    <property type="entry name" value="DUF5127"/>
    <property type="match status" value="1"/>
</dbReference>
<proteinExistence type="predicted"/>
<evidence type="ECO:0000259" key="5">
    <source>
        <dbReference type="Pfam" id="PF17168"/>
    </source>
</evidence>
<protein>
    <submittedName>
        <fullName evidence="6">Uncharacterized protein</fullName>
    </submittedName>
</protein>
<evidence type="ECO:0000313" key="6">
    <source>
        <dbReference type="EMBL" id="KAF1944756.1"/>
    </source>
</evidence>
<dbReference type="AlphaFoldDB" id="A0A6A5T214"/>
<dbReference type="InterPro" id="IPR032514">
    <property type="entry name" value="GtaA_central"/>
</dbReference>
<reference evidence="6" key="1">
    <citation type="journal article" date="2020" name="Stud. Mycol.">
        <title>101 Dothideomycetes genomes: a test case for predicting lifestyles and emergence of pathogens.</title>
        <authorList>
            <person name="Haridas S."/>
            <person name="Albert R."/>
            <person name="Binder M."/>
            <person name="Bloem J."/>
            <person name="Labutti K."/>
            <person name="Salamov A."/>
            <person name="Andreopoulos B."/>
            <person name="Baker S."/>
            <person name="Barry K."/>
            <person name="Bills G."/>
            <person name="Bluhm B."/>
            <person name="Cannon C."/>
            <person name="Castanera R."/>
            <person name="Culley D."/>
            <person name="Daum C."/>
            <person name="Ezra D."/>
            <person name="Gonzalez J."/>
            <person name="Henrissat B."/>
            <person name="Kuo A."/>
            <person name="Liang C."/>
            <person name="Lipzen A."/>
            <person name="Lutzoni F."/>
            <person name="Magnuson J."/>
            <person name="Mondo S."/>
            <person name="Nolan M."/>
            <person name="Ohm R."/>
            <person name="Pangilinan J."/>
            <person name="Park H.-J."/>
            <person name="Ramirez L."/>
            <person name="Alfaro M."/>
            <person name="Sun H."/>
            <person name="Tritt A."/>
            <person name="Yoshinaga Y."/>
            <person name="Zwiers L.-H."/>
            <person name="Turgeon B."/>
            <person name="Goodwin S."/>
            <person name="Spatafora J."/>
            <person name="Crous P."/>
            <person name="Grigoriev I."/>
        </authorList>
    </citation>
    <scope>NUCLEOTIDE SEQUENCE</scope>
    <source>
        <strain evidence="6">CBS 161.51</strain>
    </source>
</reference>
<dbReference type="OrthoDB" id="3679712at2759"/>